<evidence type="ECO:0000256" key="4">
    <source>
        <dbReference type="ARBA" id="ARBA00022833"/>
    </source>
</evidence>
<sequence>MNAPLPELDLDADRLLEGLRRWIECESPTFDVAAVNRMMSLAAEDLTAMGATVERIDGPAGLGDCLRAAFPHPRKGEPGILIMAHLDTVHPIGTLEKLPFRRDGDRCYGPGILDMKGGTFAALQAVRALIQAGIETSLPVSVLLTCDEEIGSPGTRPLIEAEAAKHKVILVPEPAINGDGVVTGRYAIARFNLAATGRPSHAGASLKEGRSAIREMAGQILAIEDMTDEDCTFSVGVVHGGQWVNCVSTTCRAEALSMAKRQEDLDRGTDRMLALNETREDGTGFAVTLGVVRPVWEPGPGTMRLYAIAEEVSATLGTTLSHGSSGGGSDGNFTGAMGLPTLDGLGLVGGGYHTLGEYISVESLVQRSRLMAGLLVKITGKEMGS</sequence>
<dbReference type="Proteomes" id="UP000476332">
    <property type="component" value="Unassembled WGS sequence"/>
</dbReference>
<dbReference type="InterPro" id="IPR002933">
    <property type="entry name" value="Peptidase_M20"/>
</dbReference>
<keyword evidence="8" id="KW-1185">Reference proteome</keyword>
<comment type="cofactor">
    <cofactor evidence="1">
        <name>Zn(2+)</name>
        <dbReference type="ChEBI" id="CHEBI:29105"/>
    </cofactor>
</comment>
<proteinExistence type="predicted"/>
<dbReference type="GO" id="GO:0046872">
    <property type="term" value="F:metal ion binding"/>
    <property type="evidence" value="ECO:0007669"/>
    <property type="project" value="UniProtKB-KW"/>
</dbReference>
<evidence type="ECO:0000256" key="3">
    <source>
        <dbReference type="ARBA" id="ARBA00022801"/>
    </source>
</evidence>
<feature type="domain" description="Peptidase M20 dimerisation" evidence="6">
    <location>
        <begin position="184"/>
        <end position="272"/>
    </location>
</feature>
<dbReference type="EMBL" id="JAAAMJ010000001">
    <property type="protein sequence ID" value="NDV85455.1"/>
    <property type="molecule type" value="Genomic_DNA"/>
</dbReference>
<dbReference type="RefSeq" id="WP_163042185.1">
    <property type="nucleotide sequence ID" value="NZ_JAAAMJ010000001.1"/>
</dbReference>
<evidence type="ECO:0000313" key="8">
    <source>
        <dbReference type="Proteomes" id="UP000476332"/>
    </source>
</evidence>
<organism evidence="7 8">
    <name type="scientific">Aurantimonas aggregata</name>
    <dbReference type="NCBI Taxonomy" id="2047720"/>
    <lineage>
        <taxon>Bacteria</taxon>
        <taxon>Pseudomonadati</taxon>
        <taxon>Pseudomonadota</taxon>
        <taxon>Alphaproteobacteria</taxon>
        <taxon>Hyphomicrobiales</taxon>
        <taxon>Aurantimonadaceae</taxon>
        <taxon>Aurantimonas</taxon>
    </lineage>
</organism>
<feature type="active site" evidence="5">
    <location>
        <position position="87"/>
    </location>
</feature>
<dbReference type="NCBIfam" id="NF005678">
    <property type="entry name" value="PRK07473.1"/>
    <property type="match status" value="1"/>
</dbReference>
<dbReference type="Pfam" id="PF07687">
    <property type="entry name" value="M20_dimer"/>
    <property type="match status" value="1"/>
</dbReference>
<dbReference type="PANTHER" id="PTHR43808:SF9">
    <property type="entry name" value="BLL0789 PROTEIN"/>
    <property type="match status" value="1"/>
</dbReference>
<keyword evidence="4" id="KW-0862">Zinc</keyword>
<evidence type="ECO:0000313" key="7">
    <source>
        <dbReference type="EMBL" id="NDV85455.1"/>
    </source>
</evidence>
<feature type="active site" description="Proton acceptor" evidence="5">
    <location>
        <position position="148"/>
    </location>
</feature>
<dbReference type="InterPro" id="IPR001261">
    <property type="entry name" value="ArgE/DapE_CS"/>
</dbReference>
<evidence type="ECO:0000256" key="5">
    <source>
        <dbReference type="PIRSR" id="PIRSR037238-1"/>
    </source>
</evidence>
<dbReference type="InterPro" id="IPR011650">
    <property type="entry name" value="Peptidase_M20_dimer"/>
</dbReference>
<keyword evidence="2" id="KW-0479">Metal-binding</keyword>
<comment type="caution">
    <text evidence="7">The sequence shown here is derived from an EMBL/GenBank/DDBJ whole genome shotgun (WGS) entry which is preliminary data.</text>
</comment>
<dbReference type="SUPFAM" id="SSF55031">
    <property type="entry name" value="Bacterial exopeptidase dimerisation domain"/>
    <property type="match status" value="1"/>
</dbReference>
<evidence type="ECO:0000256" key="2">
    <source>
        <dbReference type="ARBA" id="ARBA00022723"/>
    </source>
</evidence>
<evidence type="ECO:0000256" key="1">
    <source>
        <dbReference type="ARBA" id="ARBA00001947"/>
    </source>
</evidence>
<dbReference type="InterPro" id="IPR050072">
    <property type="entry name" value="Peptidase_M20A"/>
</dbReference>
<dbReference type="PANTHER" id="PTHR43808">
    <property type="entry name" value="ACETYLORNITHINE DEACETYLASE"/>
    <property type="match status" value="1"/>
</dbReference>
<dbReference type="Pfam" id="PF01546">
    <property type="entry name" value="Peptidase_M20"/>
    <property type="match status" value="1"/>
</dbReference>
<dbReference type="InterPro" id="IPR036264">
    <property type="entry name" value="Bact_exopeptidase_dim_dom"/>
</dbReference>
<dbReference type="PROSITE" id="PS00758">
    <property type="entry name" value="ARGE_DAPE_CPG2_1"/>
    <property type="match status" value="1"/>
</dbReference>
<evidence type="ECO:0000259" key="6">
    <source>
        <dbReference type="Pfam" id="PF07687"/>
    </source>
</evidence>
<name>A0A6L9MCB4_9HYPH</name>
<dbReference type="SUPFAM" id="SSF53187">
    <property type="entry name" value="Zn-dependent exopeptidases"/>
    <property type="match status" value="1"/>
</dbReference>
<dbReference type="PIRSF" id="PIRSF037238">
    <property type="entry name" value="Carboxypeptidase_G2"/>
    <property type="match status" value="1"/>
</dbReference>
<keyword evidence="3 7" id="KW-0378">Hydrolase</keyword>
<accession>A0A6L9MCB4</accession>
<dbReference type="Gene3D" id="3.40.630.10">
    <property type="entry name" value="Zn peptidases"/>
    <property type="match status" value="1"/>
</dbReference>
<dbReference type="InterPro" id="IPR017150">
    <property type="entry name" value="Pept_M20_glutamate_carboxypep"/>
</dbReference>
<gene>
    <name evidence="7" type="ORF">GTW51_01945</name>
</gene>
<reference evidence="7 8" key="1">
    <citation type="submission" date="2020-01" db="EMBL/GenBank/DDBJ databases">
        <title>Genomes of bacteria type strains.</title>
        <authorList>
            <person name="Chen J."/>
            <person name="Zhu S."/>
            <person name="Chen J."/>
        </authorList>
    </citation>
    <scope>NUCLEOTIDE SEQUENCE [LARGE SCALE GENOMIC DNA]</scope>
    <source>
        <strain evidence="7 8">KCTC 52919</strain>
    </source>
</reference>
<dbReference type="GO" id="GO:0016787">
    <property type="term" value="F:hydrolase activity"/>
    <property type="evidence" value="ECO:0007669"/>
    <property type="project" value="UniProtKB-KW"/>
</dbReference>
<dbReference type="AlphaFoldDB" id="A0A6L9MCB4"/>
<dbReference type="Gene3D" id="3.30.70.360">
    <property type="match status" value="1"/>
</dbReference>
<protein>
    <submittedName>
        <fullName evidence="7">M20/M25/M40 family metallo-hydrolase</fullName>
    </submittedName>
</protein>